<evidence type="ECO:0000313" key="1">
    <source>
        <dbReference type="EMBL" id="NGP76156.1"/>
    </source>
</evidence>
<gene>
    <name evidence="1" type="ORF">G3570_05905</name>
</gene>
<organism evidence="1 2">
    <name type="scientific">Halalkalibaculum roseum</name>
    <dbReference type="NCBI Taxonomy" id="2709311"/>
    <lineage>
        <taxon>Bacteria</taxon>
        <taxon>Pseudomonadati</taxon>
        <taxon>Balneolota</taxon>
        <taxon>Balneolia</taxon>
        <taxon>Balneolales</taxon>
        <taxon>Balneolaceae</taxon>
        <taxon>Halalkalibaculum</taxon>
    </lineage>
</organism>
<evidence type="ECO:0008006" key="3">
    <source>
        <dbReference type="Google" id="ProtNLM"/>
    </source>
</evidence>
<evidence type="ECO:0000313" key="2">
    <source>
        <dbReference type="Proteomes" id="UP000473278"/>
    </source>
</evidence>
<comment type="caution">
    <text evidence="1">The sequence shown here is derived from an EMBL/GenBank/DDBJ whole genome shotgun (WGS) entry which is preliminary data.</text>
</comment>
<name>A0A6M1SVK5_9BACT</name>
<proteinExistence type="predicted"/>
<dbReference type="EMBL" id="JAALLT010000002">
    <property type="protein sequence ID" value="NGP76156.1"/>
    <property type="molecule type" value="Genomic_DNA"/>
</dbReference>
<reference evidence="1 2" key="1">
    <citation type="submission" date="2020-02" db="EMBL/GenBank/DDBJ databases">
        <title>Balneolaceae bacterium YR4-1, complete genome.</title>
        <authorList>
            <person name="Li Y."/>
            <person name="Wu S."/>
        </authorList>
    </citation>
    <scope>NUCLEOTIDE SEQUENCE [LARGE SCALE GENOMIC DNA]</scope>
    <source>
        <strain evidence="1 2">YR4-1</strain>
    </source>
</reference>
<dbReference type="AlphaFoldDB" id="A0A6M1SVK5"/>
<sequence length="51" mass="5838">MTDYLLLFGLLVVVLFFTGVFLSITEFREMTDNPDKYSRKGDAGMDIKKNS</sequence>
<protein>
    <recommendedName>
        <fullName evidence="3">Cbb3-type cytochrome oxidase assembly protein CcoS</fullName>
    </recommendedName>
</protein>
<accession>A0A6M1SVK5</accession>
<dbReference type="Proteomes" id="UP000473278">
    <property type="component" value="Unassembled WGS sequence"/>
</dbReference>
<dbReference type="RefSeq" id="WP_165140246.1">
    <property type="nucleotide sequence ID" value="NZ_JAALLT010000002.1"/>
</dbReference>
<keyword evidence="2" id="KW-1185">Reference proteome</keyword>